<evidence type="ECO:0000313" key="3">
    <source>
        <dbReference type="EMBL" id="KAK7466235.1"/>
    </source>
</evidence>
<dbReference type="Proteomes" id="UP001498398">
    <property type="component" value="Unassembled WGS sequence"/>
</dbReference>
<keyword evidence="4" id="KW-1185">Reference proteome</keyword>
<organism evidence="3 4">
    <name type="scientific">Marasmiellus scandens</name>
    <dbReference type="NCBI Taxonomy" id="2682957"/>
    <lineage>
        <taxon>Eukaryota</taxon>
        <taxon>Fungi</taxon>
        <taxon>Dikarya</taxon>
        <taxon>Basidiomycota</taxon>
        <taxon>Agaricomycotina</taxon>
        <taxon>Agaricomycetes</taxon>
        <taxon>Agaricomycetidae</taxon>
        <taxon>Agaricales</taxon>
        <taxon>Marasmiineae</taxon>
        <taxon>Omphalotaceae</taxon>
        <taxon>Marasmiellus</taxon>
    </lineage>
</organism>
<evidence type="ECO:0000256" key="1">
    <source>
        <dbReference type="SAM" id="MobiDB-lite"/>
    </source>
</evidence>
<proteinExistence type="predicted"/>
<keyword evidence="2" id="KW-0472">Membrane</keyword>
<evidence type="ECO:0008006" key="5">
    <source>
        <dbReference type="Google" id="ProtNLM"/>
    </source>
</evidence>
<gene>
    <name evidence="3" type="ORF">VKT23_004963</name>
</gene>
<feature type="transmembrane region" description="Helical" evidence="2">
    <location>
        <begin position="16"/>
        <end position="33"/>
    </location>
</feature>
<evidence type="ECO:0000256" key="2">
    <source>
        <dbReference type="SAM" id="Phobius"/>
    </source>
</evidence>
<feature type="region of interest" description="Disordered" evidence="1">
    <location>
        <begin position="47"/>
        <end position="122"/>
    </location>
</feature>
<evidence type="ECO:0000313" key="4">
    <source>
        <dbReference type="Proteomes" id="UP001498398"/>
    </source>
</evidence>
<protein>
    <recommendedName>
        <fullName evidence="5">ATP synthase protein MI25</fullName>
    </recommendedName>
</protein>
<name>A0ABR1JSP5_9AGAR</name>
<comment type="caution">
    <text evidence="3">The sequence shown here is derived from an EMBL/GenBank/DDBJ whole genome shotgun (WGS) entry which is preliminary data.</text>
</comment>
<keyword evidence="2" id="KW-1133">Transmembrane helix</keyword>
<keyword evidence="2" id="KW-0812">Transmembrane</keyword>
<dbReference type="EMBL" id="JBANRG010000005">
    <property type="protein sequence ID" value="KAK7466235.1"/>
    <property type="molecule type" value="Genomic_DNA"/>
</dbReference>
<feature type="compositionally biased region" description="Basic and acidic residues" evidence="1">
    <location>
        <begin position="100"/>
        <end position="115"/>
    </location>
</feature>
<sequence>MVALAFSEVLDTFEKLLAGFTYSILLLVAILYFNEAFVRKVENLGGGGRQKMAMQDKKKRRKRMKKIKWKKKKARSRPEAASDPGCNPSPPTNSVPKQEAGARSKEDNGGKHFGTDNRAVVGSHSAPGVMVRSAGAPFKKRERIPPDSVRERVQQSINENAFIDLHRRSVNRAMKFAIHSQIEHHRRPGSPAYICMYLTPWLDERSRLFYTLQKLELHPLLEQDLIWRHFLSFNILKPLNRFGKDILTNVAKIKTEKSLMRGSYYLESTTIRVDQGSIRRLSVAEGEWRNQRSLIRVASCFVLKARENGSLNSVLAVGKLTKDNVDKWTWTEIIR</sequence>
<feature type="compositionally biased region" description="Basic residues" evidence="1">
    <location>
        <begin position="57"/>
        <end position="75"/>
    </location>
</feature>
<accession>A0ABR1JSP5</accession>
<reference evidence="3 4" key="1">
    <citation type="submission" date="2024-01" db="EMBL/GenBank/DDBJ databases">
        <title>A draft genome for the cacao thread blight pathogen Marasmiellus scandens.</title>
        <authorList>
            <person name="Baruah I.K."/>
            <person name="Leung J."/>
            <person name="Bukari Y."/>
            <person name="Amoako-Attah I."/>
            <person name="Meinhardt L.W."/>
            <person name="Bailey B.A."/>
            <person name="Cohen S.P."/>
        </authorList>
    </citation>
    <scope>NUCLEOTIDE SEQUENCE [LARGE SCALE GENOMIC DNA]</scope>
    <source>
        <strain evidence="3 4">GH-19</strain>
    </source>
</reference>